<evidence type="ECO:0000313" key="11">
    <source>
        <dbReference type="EMBL" id="MCX5462642.1"/>
    </source>
</evidence>
<evidence type="ECO:0000313" key="12">
    <source>
        <dbReference type="Proteomes" id="UP001209916"/>
    </source>
</evidence>
<gene>
    <name evidence="11" type="ORF">OSH09_00495</name>
</gene>
<evidence type="ECO:0000256" key="4">
    <source>
        <dbReference type="ARBA" id="ARBA00022676"/>
    </source>
</evidence>
<evidence type="ECO:0000256" key="7">
    <source>
        <dbReference type="ARBA" id="ARBA00022803"/>
    </source>
</evidence>
<comment type="caution">
    <text evidence="11">The sequence shown here is derived from an EMBL/GenBank/DDBJ whole genome shotgun (WGS) entry which is preliminary data.</text>
</comment>
<feature type="region of interest" description="Disordered" evidence="9">
    <location>
        <begin position="1"/>
        <end position="20"/>
    </location>
</feature>
<dbReference type="Gene3D" id="1.25.40.10">
    <property type="entry name" value="Tetratricopeptide repeat domain"/>
    <property type="match status" value="1"/>
</dbReference>
<dbReference type="Gene3D" id="3.40.50.150">
    <property type="entry name" value="Vaccinia Virus protein VP39"/>
    <property type="match status" value="1"/>
</dbReference>
<dbReference type="SUPFAM" id="SSF53756">
    <property type="entry name" value="UDP-Glycosyltransferase/glycogen phosphorylase"/>
    <property type="match status" value="1"/>
</dbReference>
<sequence>MNETSDPYHAMSSSARPVSPDTRYQDALQLFNGSQFPAAIATLEELLAHHPEHQASLSLIIKALINDKRPQEARRYLPQLKLKKDLAARDLAVDVYVACRDYTAAQALLEEEIKQKPSAVALFKLAELHAKRGDLDGSRKLLRQAHHQDPKNDLILGKVITDEHFNPNLDLADIRQLQQDWQKRFAYTLHAAADTRRIAKRTLRIGLLSDGFSNHPVTRMTSGSLTRLSKNEFKLYAYSSTDKPDDVTEQLRAHCHAWRETAALGDDQLNQQIRRDRIDILIDMSGYHKGTRLRMLSMKPAPLIVKWVGGLNNSMGLDYIDYLISDRFESPQGTDSDYTEKLIRMPNGYISYMPPFYVPEVGPAPIEQNGHITFGCFNNANKINEATIQAWAAILTAVPNARLLLKGSLYEGEEFKQRIQDGFKAQGVDPERLDFEGQSNHRELLRTYNRVDITLDPWPFSGGLTTLESMLMGAPVITLPGPTFASRHSTSHISNAGYPQLVAQSWEHYVSLACMLAEDHALLASLRSEMRQVFLNSPVCNHEAFAQSLRQALHAIWQRHCDGLAPAALSIQHDHQLRFEDQDSAQLAVPLQEASGTQDFSFELKHPVVVIDHGARLVQDAKFEQLYATGALHLICFDPAATTQDLLLPLNRNRLQIVQQAVLGHGGAVSFQARLDNRQSGTLAPVMEASQALAQFDLPSIRLDDLERDAAIDWLMLADNYDNHALLTNASQTLKDVLAVSIKVHFAPGDAQQLDLSQARDLLTPHGLKFYTLMAFDCESGYTDAQLKDSHNGSRTHSAIAVFLPRNTQDLPVERLEKLAFILHAYFGAPDYAQRLLTQHQHPKAEEYLKQARLRNLPSMTIPNIPAMTAAEIEFFESCLDQAQHYYEFGSGGSTKLAASMGLNVHGVESDRRWLEQLRAEVGDACQVNHVDIGPTKEWGYPVDLRAANQFPNYSQSIHTQDLPFDLILVDGRFRVASTLESIDYVLKKGDPSSARIFIHDFWNRDYYKPVLEFLDAEKTVETAGLFKIKAKLNRERLQSLKATFQQDYR</sequence>
<keyword evidence="4" id="KW-0328">Glycosyltransferase</keyword>
<dbReference type="Pfam" id="PF13844">
    <property type="entry name" value="Glyco_transf_41"/>
    <property type="match status" value="2"/>
</dbReference>
<feature type="repeat" description="TPR" evidence="8">
    <location>
        <begin position="119"/>
        <end position="152"/>
    </location>
</feature>
<dbReference type="SMART" id="SM00028">
    <property type="entry name" value="TPR"/>
    <property type="match status" value="2"/>
</dbReference>
<dbReference type="Pfam" id="PF13432">
    <property type="entry name" value="TPR_16"/>
    <property type="match status" value="2"/>
</dbReference>
<dbReference type="InterPro" id="IPR011990">
    <property type="entry name" value="TPR-like_helical_dom_sf"/>
</dbReference>
<dbReference type="Gene3D" id="3.40.50.11380">
    <property type="match status" value="1"/>
</dbReference>
<dbReference type="SUPFAM" id="SSF48452">
    <property type="entry name" value="TPR-like"/>
    <property type="match status" value="1"/>
</dbReference>
<dbReference type="Proteomes" id="UP001209916">
    <property type="component" value="Unassembled WGS sequence"/>
</dbReference>
<dbReference type="InterPro" id="IPR019734">
    <property type="entry name" value="TPR_rpt"/>
</dbReference>
<evidence type="ECO:0000259" key="10">
    <source>
        <dbReference type="Pfam" id="PF13844"/>
    </source>
</evidence>
<accession>A0ABT3VHD5</accession>
<name>A0ABT3VHD5_9BURK</name>
<feature type="compositionally biased region" description="Polar residues" evidence="9">
    <location>
        <begin position="1"/>
        <end position="16"/>
    </location>
</feature>
<evidence type="ECO:0000256" key="5">
    <source>
        <dbReference type="ARBA" id="ARBA00022679"/>
    </source>
</evidence>
<protein>
    <recommendedName>
        <fullName evidence="3">protein O-GlcNAc transferase</fullName>
        <ecNumber evidence="3">2.4.1.255</ecNumber>
    </recommendedName>
</protein>
<comment type="similarity">
    <text evidence="2">Belongs to the glycosyltransferase 41 family. O-GlcNAc transferase subfamily.</text>
</comment>
<comment type="pathway">
    <text evidence="1">Protein modification; protein glycosylation.</text>
</comment>
<dbReference type="Gene3D" id="3.40.50.2000">
    <property type="entry name" value="Glycogen Phosphorylase B"/>
    <property type="match status" value="1"/>
</dbReference>
<keyword evidence="7 8" id="KW-0802">TPR repeat</keyword>
<organism evidence="11 12">
    <name type="scientific">Alcaligenes parafaecalis</name>
    <dbReference type="NCBI Taxonomy" id="171260"/>
    <lineage>
        <taxon>Bacteria</taxon>
        <taxon>Pseudomonadati</taxon>
        <taxon>Pseudomonadota</taxon>
        <taxon>Betaproteobacteria</taxon>
        <taxon>Burkholderiales</taxon>
        <taxon>Alcaligenaceae</taxon>
        <taxon>Alcaligenes</taxon>
    </lineage>
</organism>
<keyword evidence="6" id="KW-0677">Repeat</keyword>
<keyword evidence="5" id="KW-0808">Transferase</keyword>
<dbReference type="RefSeq" id="WP_266119783.1">
    <property type="nucleotide sequence ID" value="NZ_JAPKNA010000001.1"/>
</dbReference>
<dbReference type="InterPro" id="IPR051939">
    <property type="entry name" value="Glycosyltr_41/O-GlcNAc_trsf"/>
</dbReference>
<proteinExistence type="inferred from homology"/>
<reference evidence="11 12" key="1">
    <citation type="submission" date="2022-11" db="EMBL/GenBank/DDBJ databases">
        <title>Biodiversity and phylogenetic relationships of bacteria.</title>
        <authorList>
            <person name="Machado R.A.R."/>
            <person name="Bhat A."/>
            <person name="Loulou A."/>
            <person name="Kallel S."/>
        </authorList>
    </citation>
    <scope>NUCLEOTIDE SEQUENCE [LARGE SCALE GENOMIC DNA]</scope>
    <source>
        <strain evidence="11 12">DSM 13975</strain>
    </source>
</reference>
<dbReference type="PANTHER" id="PTHR44835">
    <property type="entry name" value="UDP-N-ACETYLGLUCOSAMINE--PEPTIDE N-ACETYLGLUCOSAMINYLTRANSFERASE SPINDLY-RELATED"/>
    <property type="match status" value="1"/>
</dbReference>
<feature type="domain" description="O-GlcNAc transferase C-terminal" evidence="10">
    <location>
        <begin position="197"/>
        <end position="349"/>
    </location>
</feature>
<evidence type="ECO:0000256" key="2">
    <source>
        <dbReference type="ARBA" id="ARBA00005386"/>
    </source>
</evidence>
<evidence type="ECO:0000256" key="3">
    <source>
        <dbReference type="ARBA" id="ARBA00011970"/>
    </source>
</evidence>
<evidence type="ECO:0000256" key="9">
    <source>
        <dbReference type="SAM" id="MobiDB-lite"/>
    </source>
</evidence>
<evidence type="ECO:0000256" key="8">
    <source>
        <dbReference type="PROSITE-ProRule" id="PRU00339"/>
    </source>
</evidence>
<dbReference type="PROSITE" id="PS50005">
    <property type="entry name" value="TPR"/>
    <property type="match status" value="1"/>
</dbReference>
<dbReference type="InterPro" id="IPR029063">
    <property type="entry name" value="SAM-dependent_MTases_sf"/>
</dbReference>
<dbReference type="EC" id="2.4.1.255" evidence="3"/>
<evidence type="ECO:0000256" key="6">
    <source>
        <dbReference type="ARBA" id="ARBA00022737"/>
    </source>
</evidence>
<feature type="domain" description="O-GlcNAc transferase C-terminal" evidence="10">
    <location>
        <begin position="371"/>
        <end position="549"/>
    </location>
</feature>
<dbReference type="InterPro" id="IPR029489">
    <property type="entry name" value="OGT/SEC/SPY_C"/>
</dbReference>
<dbReference type="PANTHER" id="PTHR44835:SF1">
    <property type="entry name" value="PROTEIN O-GLCNAC TRANSFERASE"/>
    <property type="match status" value="1"/>
</dbReference>
<dbReference type="EMBL" id="JAPKNA010000001">
    <property type="protein sequence ID" value="MCX5462642.1"/>
    <property type="molecule type" value="Genomic_DNA"/>
</dbReference>
<keyword evidence="12" id="KW-1185">Reference proteome</keyword>
<evidence type="ECO:0000256" key="1">
    <source>
        <dbReference type="ARBA" id="ARBA00004922"/>
    </source>
</evidence>